<feature type="transmembrane region" description="Helical" evidence="7">
    <location>
        <begin position="100"/>
        <end position="124"/>
    </location>
</feature>
<keyword evidence="5 7" id="KW-1133">Transmembrane helix</keyword>
<evidence type="ECO:0000256" key="5">
    <source>
        <dbReference type="ARBA" id="ARBA00022989"/>
    </source>
</evidence>
<dbReference type="SUPFAM" id="SSF144091">
    <property type="entry name" value="Rhomboid-like"/>
    <property type="match status" value="1"/>
</dbReference>
<dbReference type="InterPro" id="IPR022732">
    <property type="entry name" value="Peptidase_S54_GlpG_N"/>
</dbReference>
<evidence type="ECO:0000256" key="2">
    <source>
        <dbReference type="ARBA" id="ARBA00022475"/>
    </source>
</evidence>
<dbReference type="GO" id="GO:0016020">
    <property type="term" value="C:membrane"/>
    <property type="evidence" value="ECO:0007669"/>
    <property type="project" value="UniProtKB-SubCell"/>
</dbReference>
<protein>
    <submittedName>
        <fullName evidence="10">Rhomboid family intramembrane serine protease GlpG</fullName>
        <ecNumber evidence="10">3.4.21.105</ecNumber>
    </submittedName>
</protein>
<evidence type="ECO:0000259" key="8">
    <source>
        <dbReference type="Pfam" id="PF01694"/>
    </source>
</evidence>
<comment type="caution">
    <text evidence="10">The sequence shown here is derived from an EMBL/GenBank/DDBJ whole genome shotgun (WGS) entry which is preliminary data.</text>
</comment>
<dbReference type="AlphaFoldDB" id="A0A418YHH4"/>
<evidence type="ECO:0000256" key="3">
    <source>
        <dbReference type="ARBA" id="ARBA00022519"/>
    </source>
</evidence>
<dbReference type="InterPro" id="IPR022764">
    <property type="entry name" value="Peptidase_S54_rhomboid_dom"/>
</dbReference>
<evidence type="ECO:0000256" key="7">
    <source>
        <dbReference type="SAM" id="Phobius"/>
    </source>
</evidence>
<dbReference type="InterPro" id="IPR023662">
    <property type="entry name" value="Rhomboid_protease_GlpG"/>
</dbReference>
<keyword evidence="10" id="KW-0645">Protease</keyword>
<keyword evidence="6 7" id="KW-0472">Membrane</keyword>
<dbReference type="InterPro" id="IPR038236">
    <property type="entry name" value="GlpG_N_sf"/>
</dbReference>
<organism evidence="10 11">
    <name type="scientific">Motilimonas pumila</name>
    <dbReference type="NCBI Taxonomy" id="2303987"/>
    <lineage>
        <taxon>Bacteria</taxon>
        <taxon>Pseudomonadati</taxon>
        <taxon>Pseudomonadota</taxon>
        <taxon>Gammaproteobacteria</taxon>
        <taxon>Alteromonadales</taxon>
        <taxon>Alteromonadales genera incertae sedis</taxon>
        <taxon>Motilimonas</taxon>
    </lineage>
</organism>
<comment type="subcellular location">
    <subcellularLocation>
        <location evidence="1">Membrane</location>
        <topology evidence="1">Multi-pass membrane protein</topology>
    </subcellularLocation>
</comment>
<dbReference type="GO" id="GO:0006508">
    <property type="term" value="P:proteolysis"/>
    <property type="evidence" value="ECO:0007669"/>
    <property type="project" value="UniProtKB-KW"/>
</dbReference>
<gene>
    <name evidence="10" type="primary">glpG</name>
    <name evidence="10" type="ORF">D1Z90_06030</name>
</gene>
<dbReference type="InterPro" id="IPR035952">
    <property type="entry name" value="Rhomboid-like_sf"/>
</dbReference>
<dbReference type="Pfam" id="PF12122">
    <property type="entry name" value="Rhomboid_N"/>
    <property type="match status" value="1"/>
</dbReference>
<proteinExistence type="predicted"/>
<dbReference type="OrthoDB" id="9778341at2"/>
<dbReference type="EC" id="3.4.21.105" evidence="10"/>
<name>A0A418YHH4_9GAMM</name>
<keyword evidence="4 7" id="KW-0812">Transmembrane</keyword>
<feature type="transmembrane region" description="Helical" evidence="7">
    <location>
        <begin position="254"/>
        <end position="273"/>
    </location>
</feature>
<evidence type="ECO:0000256" key="4">
    <source>
        <dbReference type="ARBA" id="ARBA00022692"/>
    </source>
</evidence>
<dbReference type="Gene3D" id="1.20.1540.10">
    <property type="entry name" value="Rhomboid-like"/>
    <property type="match status" value="1"/>
</dbReference>
<keyword evidence="3" id="KW-0997">Cell inner membrane</keyword>
<feature type="domain" description="Peptidase S54 rhomboid" evidence="8">
    <location>
        <begin position="140"/>
        <end position="275"/>
    </location>
</feature>
<dbReference type="Pfam" id="PF01694">
    <property type="entry name" value="Rhomboid"/>
    <property type="match status" value="1"/>
</dbReference>
<dbReference type="GO" id="GO:0004252">
    <property type="term" value="F:serine-type endopeptidase activity"/>
    <property type="evidence" value="ECO:0007669"/>
    <property type="project" value="InterPro"/>
</dbReference>
<feature type="transmembrane region" description="Helical" evidence="7">
    <location>
        <begin position="180"/>
        <end position="197"/>
    </location>
</feature>
<dbReference type="PANTHER" id="PTHR43066">
    <property type="entry name" value="RHOMBOID-RELATED PROTEIN"/>
    <property type="match status" value="1"/>
</dbReference>
<dbReference type="EMBL" id="QZCH01000004">
    <property type="protein sequence ID" value="RJG49513.1"/>
    <property type="molecule type" value="Genomic_DNA"/>
</dbReference>
<accession>A0A418YHH4</accession>
<keyword evidence="2" id="KW-1003">Cell membrane</keyword>
<feature type="transmembrane region" description="Helical" evidence="7">
    <location>
        <begin position="144"/>
        <end position="168"/>
    </location>
</feature>
<reference evidence="10 11" key="1">
    <citation type="submission" date="2018-09" db="EMBL/GenBank/DDBJ databases">
        <authorList>
            <person name="Wang F."/>
        </authorList>
    </citation>
    <scope>NUCLEOTIDE SEQUENCE [LARGE SCALE GENOMIC DNA]</scope>
    <source>
        <strain evidence="10 11">PLHSC7-2</strain>
    </source>
</reference>
<feature type="domain" description="Peptidase S54 GlpG peptidase N-terminal" evidence="9">
    <location>
        <begin position="1"/>
        <end position="84"/>
    </location>
</feature>
<reference evidence="10 11" key="2">
    <citation type="submission" date="2019-01" db="EMBL/GenBank/DDBJ databases">
        <title>Motilimonas pumilus sp. nov., isolated from the gut of sea cucumber (Apostichopus japonicus).</title>
        <authorList>
            <person name="Wang F.-Q."/>
            <person name="Ren L.-H."/>
            <person name="Lin Y.-W."/>
            <person name="Sun G.-H."/>
            <person name="Du Z.-J."/>
            <person name="Zhao J.-X."/>
            <person name="Liu X.-J."/>
            <person name="Liu L.-J."/>
        </authorList>
    </citation>
    <scope>NUCLEOTIDE SEQUENCE [LARGE SCALE GENOMIC DNA]</scope>
    <source>
        <strain evidence="10 11">PLHSC7-2</strain>
    </source>
</reference>
<dbReference type="PANTHER" id="PTHR43066:SF26">
    <property type="entry name" value="RHOMBOID PROTEASE GLPG"/>
    <property type="match status" value="1"/>
</dbReference>
<evidence type="ECO:0000313" key="11">
    <source>
        <dbReference type="Proteomes" id="UP000283255"/>
    </source>
</evidence>
<feature type="transmembrane region" description="Helical" evidence="7">
    <location>
        <begin position="203"/>
        <end position="221"/>
    </location>
</feature>
<dbReference type="NCBIfam" id="TIGR04239">
    <property type="entry name" value="rhombo_GlpG"/>
    <property type="match status" value="1"/>
</dbReference>
<dbReference type="RefSeq" id="WP_119909848.1">
    <property type="nucleotide sequence ID" value="NZ_QZCH01000004.1"/>
</dbReference>
<evidence type="ECO:0000256" key="6">
    <source>
        <dbReference type="ARBA" id="ARBA00023136"/>
    </source>
</evidence>
<keyword evidence="11" id="KW-1185">Reference proteome</keyword>
<feature type="transmembrane region" description="Helical" evidence="7">
    <location>
        <begin position="228"/>
        <end position="248"/>
    </location>
</feature>
<evidence type="ECO:0000256" key="1">
    <source>
        <dbReference type="ARBA" id="ARBA00004141"/>
    </source>
</evidence>
<dbReference type="Gene3D" id="3.30.70.2350">
    <property type="match status" value="1"/>
</dbReference>
<keyword evidence="10" id="KW-0378">Hydrolase</keyword>
<dbReference type="Proteomes" id="UP000283255">
    <property type="component" value="Unassembled WGS sequence"/>
</dbReference>
<evidence type="ECO:0000259" key="9">
    <source>
        <dbReference type="Pfam" id="PF12122"/>
    </source>
</evidence>
<evidence type="ECO:0000313" key="10">
    <source>
        <dbReference type="EMBL" id="RJG49513.1"/>
    </source>
</evidence>
<sequence>MRELAVLENVRAAQAYLDYMQTQGIACTMEREEDAARVFVVNDDDAEQALTVLRHFVQHPNDPKYHQASWDLGKTDRGDLNYQGGGWLIVRNFLFHAGPLTLVVFAACLGLYLLMNMGFFRPIYEALSFFPSFADMQSMQVWRFFSPTLLHFSVLHIVFNLLWWWHLGGLIEDRKGSNKLLTLFIIASILPNTVQFIMVGPNFGGLSGVVYALAGYVWLAGKRDPEQGLGLPNPLMGFMLFWLALGFMDVIGPSMANLVHLFGLAVGLLLAFLDHPKRSA</sequence>